<evidence type="ECO:0000256" key="1">
    <source>
        <dbReference type="ARBA" id="ARBA00011046"/>
    </source>
</evidence>
<evidence type="ECO:0000313" key="6">
    <source>
        <dbReference type="EMBL" id="MBC1501532.1"/>
    </source>
</evidence>
<dbReference type="EMBL" id="JAARRL010000024">
    <property type="protein sequence ID" value="MBC1501532.1"/>
    <property type="molecule type" value="Genomic_DNA"/>
</dbReference>
<dbReference type="Proteomes" id="UP000564536">
    <property type="component" value="Unassembled WGS sequence"/>
</dbReference>
<keyword evidence="2" id="KW-0805">Transcription regulation</keyword>
<keyword evidence="4" id="KW-0804">Transcription</keyword>
<dbReference type="SUPFAM" id="SSF46785">
    <property type="entry name" value="Winged helix' DNA-binding domain"/>
    <property type="match status" value="1"/>
</dbReference>
<dbReference type="Gene3D" id="1.10.10.10">
    <property type="entry name" value="Winged helix-like DNA-binding domain superfamily/Winged helix DNA-binding domain"/>
    <property type="match status" value="1"/>
</dbReference>
<dbReference type="AlphaFoldDB" id="A0A1S7FY07"/>
<evidence type="ECO:0000256" key="3">
    <source>
        <dbReference type="ARBA" id="ARBA00023125"/>
    </source>
</evidence>
<dbReference type="GO" id="GO:0003677">
    <property type="term" value="F:DNA binding"/>
    <property type="evidence" value="ECO:0007669"/>
    <property type="project" value="UniProtKB-KW"/>
</dbReference>
<name>A0A1S7FY07_9LIST</name>
<dbReference type="InterPro" id="IPR036390">
    <property type="entry name" value="WH_DNA-bd_sf"/>
</dbReference>
<dbReference type="Proteomes" id="UP000223060">
    <property type="component" value="Chromosome"/>
</dbReference>
<protein>
    <submittedName>
        <fullName evidence="5 6">Transcriptional regulator</fullName>
    </submittedName>
</protein>
<dbReference type="PIRSF" id="PIRSF019455">
    <property type="entry name" value="CopR_AtkY"/>
    <property type="match status" value="1"/>
</dbReference>
<dbReference type="Gene3D" id="1.10.4040.10">
    <property type="entry name" value="Penicillinase repressor domain"/>
    <property type="match status" value="1"/>
</dbReference>
<dbReference type="KEGG" id="lwi:UE46_15485"/>
<reference evidence="6 8" key="3">
    <citation type="submission" date="2020-03" db="EMBL/GenBank/DDBJ databases">
        <title>Soil Listeria distribution.</title>
        <authorList>
            <person name="Liao J."/>
            <person name="Wiedmann M."/>
        </authorList>
    </citation>
    <scope>NUCLEOTIDE SEQUENCE [LARGE SCALE GENOMIC DNA]</scope>
    <source>
        <strain evidence="6 8">FSL L7-1523</strain>
    </source>
</reference>
<proteinExistence type="inferred from homology"/>
<evidence type="ECO:0000256" key="2">
    <source>
        <dbReference type="ARBA" id="ARBA00023015"/>
    </source>
</evidence>
<organism evidence="5 7">
    <name type="scientific">Listeria weihenstephanensis</name>
    <dbReference type="NCBI Taxonomy" id="1006155"/>
    <lineage>
        <taxon>Bacteria</taxon>
        <taxon>Bacillati</taxon>
        <taxon>Bacillota</taxon>
        <taxon>Bacilli</taxon>
        <taxon>Bacillales</taxon>
        <taxon>Listeriaceae</taxon>
        <taxon>Listeria</taxon>
    </lineage>
</organism>
<accession>A0A1S7FY07</accession>
<keyword evidence="7" id="KW-1185">Reference proteome</keyword>
<reference evidence="7" key="1">
    <citation type="submission" date="2015-03" db="EMBL/GenBank/DDBJ databases">
        <authorList>
            <person name="Ferrari E."/>
            <person name="Walter M.C."/>
            <person name="Huptas C."/>
            <person name="Scherer S."/>
            <person name="Mueller-Herbst S."/>
        </authorList>
    </citation>
    <scope>NUCLEOTIDE SEQUENCE [LARGE SCALE GENOMIC DNA]</scope>
    <source>
        <strain evidence="7">LWP01</strain>
    </source>
</reference>
<dbReference type="RefSeq" id="WP_036061249.1">
    <property type="nucleotide sequence ID" value="NZ_CP011102.1"/>
</dbReference>
<dbReference type="InterPro" id="IPR036388">
    <property type="entry name" value="WH-like_DNA-bd_sf"/>
</dbReference>
<dbReference type="InterPro" id="IPR005650">
    <property type="entry name" value="BlaI_family"/>
</dbReference>
<comment type="similarity">
    <text evidence="1">Belongs to the BlaI transcriptional regulatory family.</text>
</comment>
<dbReference type="Pfam" id="PF03965">
    <property type="entry name" value="Penicillinase_R"/>
    <property type="match status" value="1"/>
</dbReference>
<dbReference type="GO" id="GO:0045892">
    <property type="term" value="P:negative regulation of DNA-templated transcription"/>
    <property type="evidence" value="ECO:0007669"/>
    <property type="project" value="InterPro"/>
</dbReference>
<sequence>MKRLPDAEFEIMKAVWKSSPPVSTNEIIAVLDGDKHWKPQTVLTLLVRLIERDFLESEKVGRERVYTPIVTEEMYLQSETEQFMDKHYNNSLVGLVNTLYKGGDMSDDDIDELKDWLSKRS</sequence>
<gene>
    <name evidence="6" type="ORF">HB943_13045</name>
    <name evidence="5" type="ORF">UE46_15485</name>
</gene>
<keyword evidence="3" id="KW-0238">DNA-binding</keyword>
<dbReference type="EMBL" id="CP011102">
    <property type="protein sequence ID" value="AQY52279.1"/>
    <property type="molecule type" value="Genomic_DNA"/>
</dbReference>
<reference evidence="5" key="2">
    <citation type="submission" date="2015-03" db="EMBL/GenBank/DDBJ databases">
        <authorList>
            <person name="Murphy D."/>
        </authorList>
    </citation>
    <scope>NUCLEOTIDE SEQUENCE [LARGE SCALE GENOMIC DNA]</scope>
    <source>
        <strain evidence="5">WS 4560</strain>
    </source>
</reference>
<evidence type="ECO:0000256" key="4">
    <source>
        <dbReference type="ARBA" id="ARBA00023163"/>
    </source>
</evidence>
<evidence type="ECO:0000313" key="8">
    <source>
        <dbReference type="Proteomes" id="UP000564536"/>
    </source>
</evidence>
<evidence type="ECO:0000313" key="5">
    <source>
        <dbReference type="EMBL" id="AQY52279.1"/>
    </source>
</evidence>
<evidence type="ECO:0000313" key="7">
    <source>
        <dbReference type="Proteomes" id="UP000223060"/>
    </source>
</evidence>